<dbReference type="InterPro" id="IPR058634">
    <property type="entry name" value="AaeA-lik-b-barrel"/>
</dbReference>
<proteinExistence type="predicted"/>
<dbReference type="Pfam" id="PF25917">
    <property type="entry name" value="BSH_RND"/>
    <property type="match status" value="1"/>
</dbReference>
<keyword evidence="4" id="KW-0812">Transmembrane</keyword>
<dbReference type="PANTHER" id="PTHR30386:SF19">
    <property type="entry name" value="MULTIDRUG EXPORT PROTEIN EMRA-RELATED"/>
    <property type="match status" value="1"/>
</dbReference>
<reference evidence="7" key="1">
    <citation type="journal article" date="2014" name="Int. J. Syst. Evol. Microbiol.">
        <title>Complete genome sequence of Corynebacterium casei LMG S-19264T (=DSM 44701T), isolated from a smear-ripened cheese.</title>
        <authorList>
            <consortium name="US DOE Joint Genome Institute (JGI-PGF)"/>
            <person name="Walter F."/>
            <person name="Albersmeier A."/>
            <person name="Kalinowski J."/>
            <person name="Ruckert C."/>
        </authorList>
    </citation>
    <scope>NUCLEOTIDE SEQUENCE</scope>
    <source>
        <strain evidence="7">CGMCC 1.12919</strain>
    </source>
</reference>
<feature type="domain" description="Multidrug resistance protein MdtA-like barrel-sandwich hybrid" evidence="5">
    <location>
        <begin position="140"/>
        <end position="330"/>
    </location>
</feature>
<accession>A0A916X7I5</accession>
<dbReference type="GO" id="GO:0055085">
    <property type="term" value="P:transmembrane transport"/>
    <property type="evidence" value="ECO:0007669"/>
    <property type="project" value="InterPro"/>
</dbReference>
<keyword evidence="4" id="KW-1133">Transmembrane helix</keyword>
<keyword evidence="8" id="KW-1185">Reference proteome</keyword>
<dbReference type="Gene3D" id="1.10.287.470">
    <property type="entry name" value="Helix hairpin bin"/>
    <property type="match status" value="1"/>
</dbReference>
<dbReference type="Gene3D" id="2.40.30.170">
    <property type="match status" value="1"/>
</dbReference>
<dbReference type="Proteomes" id="UP000637002">
    <property type="component" value="Unassembled WGS sequence"/>
</dbReference>
<evidence type="ECO:0000259" key="5">
    <source>
        <dbReference type="Pfam" id="PF25917"/>
    </source>
</evidence>
<comment type="subcellular location">
    <subcellularLocation>
        <location evidence="1">Cell envelope</location>
    </subcellularLocation>
</comment>
<comment type="caution">
    <text evidence="7">The sequence shown here is derived from an EMBL/GenBank/DDBJ whole genome shotgun (WGS) entry which is preliminary data.</text>
</comment>
<name>A0A916X7I5_9HYPH</name>
<reference evidence="7" key="2">
    <citation type="submission" date="2020-09" db="EMBL/GenBank/DDBJ databases">
        <authorList>
            <person name="Sun Q."/>
            <person name="Zhou Y."/>
        </authorList>
    </citation>
    <scope>NUCLEOTIDE SEQUENCE</scope>
    <source>
        <strain evidence="7">CGMCC 1.12919</strain>
    </source>
</reference>
<keyword evidence="4" id="KW-0472">Membrane</keyword>
<feature type="compositionally biased region" description="Pro residues" evidence="3">
    <location>
        <begin position="48"/>
        <end position="57"/>
    </location>
</feature>
<dbReference type="AlphaFoldDB" id="A0A916X7I5"/>
<sequence>MAKRLLHGEAPAEPAPPLSDGPGADWRARTPHDMSGQAKAAPMSTPARQPPASPARPAPATVAERQPAEPAALRQTPNSPPPAPADEASLAAVAAGKPRRRWLRPLLFMLLPVALAAGGYYYVVGGRIMATENAYVRADIVGVSTDISGIVKEVNVRENQQVAAGDVLFKLDSLPFRLALTRAQAQVGIVADELKALKASYGDMQAQIRQAQVDVDFYTRELARQQALVSRAVASEATYEQAQRNLQGSRQKVASLTQQLAGIAANLAGDPNIAVEKHPRYVDAVAQRDEAQRQLDHTVVRAPFAGVVTNVPSLQPGQYLASSTAAFSVVSSDHVWIDAHPKETELTYVRPGQPVTVSVDTYPGVEWHGTVDSISPASAASFSLLPAQNTSGNWVKVVQRIPMRVRIDTDPSKPPLRAGMSVVVEVDTGRPRGLPDVLSRFERLFGISRAEGHR</sequence>
<dbReference type="PANTHER" id="PTHR30386">
    <property type="entry name" value="MEMBRANE FUSION SUBUNIT OF EMRAB-TOLC MULTIDRUG EFFLUX PUMP"/>
    <property type="match status" value="1"/>
</dbReference>
<feature type="coiled-coil region" evidence="2">
    <location>
        <begin position="194"/>
        <end position="259"/>
    </location>
</feature>
<dbReference type="Pfam" id="PF25963">
    <property type="entry name" value="Beta-barrel_AAEA"/>
    <property type="match status" value="1"/>
</dbReference>
<protein>
    <submittedName>
        <fullName evidence="7">Hemolysin secretion protein D</fullName>
    </submittedName>
</protein>
<organism evidence="7 8">
    <name type="scientific">Chelatococcus reniformis</name>
    <dbReference type="NCBI Taxonomy" id="1494448"/>
    <lineage>
        <taxon>Bacteria</taxon>
        <taxon>Pseudomonadati</taxon>
        <taxon>Pseudomonadota</taxon>
        <taxon>Alphaproteobacteria</taxon>
        <taxon>Hyphomicrobiales</taxon>
        <taxon>Chelatococcaceae</taxon>
        <taxon>Chelatococcus</taxon>
    </lineage>
</organism>
<evidence type="ECO:0000313" key="7">
    <source>
        <dbReference type="EMBL" id="GGC45694.1"/>
    </source>
</evidence>
<gene>
    <name evidence="7" type="ORF">GCM10010994_01050</name>
</gene>
<evidence type="ECO:0000256" key="4">
    <source>
        <dbReference type="SAM" id="Phobius"/>
    </source>
</evidence>
<keyword evidence="2" id="KW-0175">Coiled coil</keyword>
<feature type="domain" description="p-hydroxybenzoic acid efflux pump subunit AaeA-like beta-barrel" evidence="6">
    <location>
        <begin position="337"/>
        <end position="426"/>
    </location>
</feature>
<evidence type="ECO:0000256" key="2">
    <source>
        <dbReference type="SAM" id="Coils"/>
    </source>
</evidence>
<evidence type="ECO:0000313" key="8">
    <source>
        <dbReference type="Proteomes" id="UP000637002"/>
    </source>
</evidence>
<dbReference type="Gene3D" id="2.40.50.100">
    <property type="match status" value="1"/>
</dbReference>
<dbReference type="InterPro" id="IPR050739">
    <property type="entry name" value="MFP"/>
</dbReference>
<feature type="transmembrane region" description="Helical" evidence="4">
    <location>
        <begin position="106"/>
        <end position="123"/>
    </location>
</feature>
<evidence type="ECO:0000256" key="3">
    <source>
        <dbReference type="SAM" id="MobiDB-lite"/>
    </source>
</evidence>
<evidence type="ECO:0000256" key="1">
    <source>
        <dbReference type="ARBA" id="ARBA00004196"/>
    </source>
</evidence>
<dbReference type="InterPro" id="IPR058625">
    <property type="entry name" value="MdtA-like_BSH"/>
</dbReference>
<dbReference type="GO" id="GO:0030313">
    <property type="term" value="C:cell envelope"/>
    <property type="evidence" value="ECO:0007669"/>
    <property type="project" value="UniProtKB-SubCell"/>
</dbReference>
<dbReference type="SUPFAM" id="SSF111369">
    <property type="entry name" value="HlyD-like secretion proteins"/>
    <property type="match status" value="1"/>
</dbReference>
<feature type="region of interest" description="Disordered" evidence="3">
    <location>
        <begin position="1"/>
        <end position="91"/>
    </location>
</feature>
<dbReference type="EMBL" id="BMGG01000001">
    <property type="protein sequence ID" value="GGC45694.1"/>
    <property type="molecule type" value="Genomic_DNA"/>
</dbReference>
<evidence type="ECO:0000259" key="6">
    <source>
        <dbReference type="Pfam" id="PF25963"/>
    </source>
</evidence>